<protein>
    <recommendedName>
        <fullName evidence="6">O-antigen ligase-related domain-containing protein</fullName>
    </recommendedName>
</protein>
<feature type="transmembrane region" description="Helical" evidence="5">
    <location>
        <begin position="127"/>
        <end position="149"/>
    </location>
</feature>
<accession>A0ABP5MF36</accession>
<dbReference type="RefSeq" id="WP_344340288.1">
    <property type="nucleotide sequence ID" value="NZ_BAAAQT010000005.1"/>
</dbReference>
<keyword evidence="3 5" id="KW-1133">Transmembrane helix</keyword>
<comment type="caution">
    <text evidence="7">The sequence shown here is derived from an EMBL/GenBank/DDBJ whole genome shotgun (WGS) entry which is preliminary data.</text>
</comment>
<sequence>MTRLLDVAEHVLGQARTTQALTTTAIGTAVLAPLIVRLSGWAGLAGVLAVLVVLAAGSLWSMRLELEVRYVPVTLAAFVVYAAASIVWSRYPGAAVGGALELLAFGLLGAYIALARDISQIVRAFGGVLRLVLAGSFVVEMLLGVVLDMPLPELGVHGNLIRLGPVQGLMGRAELLGIVAVLALVTFVVELRMRSMALWPGLAWVAGAVAALLLSRSAMAVVLALVAIAAYGALAFIRAAPAPERTSRQVAVAIGAVAVAVVGYAARWPIVSALGGTTEALYRLDVWRQVLALQRVQSQWLEGRGFVGRWNLDVAPYSEIANVQSRQVVDASNAYIDALVQVGALGFAILLLALAAATGRSWLLASRKRSVVYVWPAVVLAVMVASGLATSIMLFELGWLLVVVCAVKASHQLSWRSALDVRPPAG</sequence>
<name>A0ABP5MF36_9MICO</name>
<keyword evidence="4 5" id="KW-0472">Membrane</keyword>
<evidence type="ECO:0000256" key="2">
    <source>
        <dbReference type="ARBA" id="ARBA00022692"/>
    </source>
</evidence>
<dbReference type="Pfam" id="PF04932">
    <property type="entry name" value="Wzy_C"/>
    <property type="match status" value="1"/>
</dbReference>
<evidence type="ECO:0000256" key="4">
    <source>
        <dbReference type="ARBA" id="ARBA00023136"/>
    </source>
</evidence>
<feature type="domain" description="O-antigen ligase-related" evidence="6">
    <location>
        <begin position="204"/>
        <end position="351"/>
    </location>
</feature>
<evidence type="ECO:0000256" key="5">
    <source>
        <dbReference type="SAM" id="Phobius"/>
    </source>
</evidence>
<feature type="transmembrane region" description="Helical" evidence="5">
    <location>
        <begin position="196"/>
        <end position="214"/>
    </location>
</feature>
<feature type="transmembrane region" description="Helical" evidence="5">
    <location>
        <begin position="371"/>
        <end position="394"/>
    </location>
</feature>
<evidence type="ECO:0000313" key="8">
    <source>
        <dbReference type="Proteomes" id="UP001501599"/>
    </source>
</evidence>
<feature type="transmembrane region" description="Helical" evidence="5">
    <location>
        <begin position="169"/>
        <end position="189"/>
    </location>
</feature>
<feature type="transmembrane region" description="Helical" evidence="5">
    <location>
        <begin position="338"/>
        <end position="359"/>
    </location>
</feature>
<feature type="transmembrane region" description="Helical" evidence="5">
    <location>
        <begin position="94"/>
        <end position="115"/>
    </location>
</feature>
<dbReference type="EMBL" id="BAAAQT010000005">
    <property type="protein sequence ID" value="GAA2171724.1"/>
    <property type="molecule type" value="Genomic_DNA"/>
</dbReference>
<feature type="transmembrane region" description="Helical" evidence="5">
    <location>
        <begin position="41"/>
        <end position="61"/>
    </location>
</feature>
<dbReference type="InterPro" id="IPR051533">
    <property type="entry name" value="WaaL-like"/>
</dbReference>
<organism evidence="7 8">
    <name type="scientific">Agrococcus versicolor</name>
    <dbReference type="NCBI Taxonomy" id="501482"/>
    <lineage>
        <taxon>Bacteria</taxon>
        <taxon>Bacillati</taxon>
        <taxon>Actinomycetota</taxon>
        <taxon>Actinomycetes</taxon>
        <taxon>Micrococcales</taxon>
        <taxon>Microbacteriaceae</taxon>
        <taxon>Agrococcus</taxon>
    </lineage>
</organism>
<evidence type="ECO:0000313" key="7">
    <source>
        <dbReference type="EMBL" id="GAA2171724.1"/>
    </source>
</evidence>
<dbReference type="PANTHER" id="PTHR37422:SF21">
    <property type="entry name" value="EXOQ-LIKE PROTEIN"/>
    <property type="match status" value="1"/>
</dbReference>
<feature type="transmembrane region" description="Helical" evidence="5">
    <location>
        <begin position="68"/>
        <end position="88"/>
    </location>
</feature>
<dbReference type="InterPro" id="IPR007016">
    <property type="entry name" value="O-antigen_ligase-rel_domated"/>
</dbReference>
<evidence type="ECO:0000256" key="3">
    <source>
        <dbReference type="ARBA" id="ARBA00022989"/>
    </source>
</evidence>
<reference evidence="8" key="1">
    <citation type="journal article" date="2019" name="Int. J. Syst. Evol. Microbiol.">
        <title>The Global Catalogue of Microorganisms (GCM) 10K type strain sequencing project: providing services to taxonomists for standard genome sequencing and annotation.</title>
        <authorList>
            <consortium name="The Broad Institute Genomics Platform"/>
            <consortium name="The Broad Institute Genome Sequencing Center for Infectious Disease"/>
            <person name="Wu L."/>
            <person name="Ma J."/>
        </authorList>
    </citation>
    <scope>NUCLEOTIDE SEQUENCE [LARGE SCALE GENOMIC DNA]</scope>
    <source>
        <strain evidence="8">JCM 16026</strain>
    </source>
</reference>
<feature type="transmembrane region" description="Helical" evidence="5">
    <location>
        <begin position="220"/>
        <end position="237"/>
    </location>
</feature>
<evidence type="ECO:0000259" key="6">
    <source>
        <dbReference type="Pfam" id="PF04932"/>
    </source>
</evidence>
<feature type="transmembrane region" description="Helical" evidence="5">
    <location>
        <begin position="249"/>
        <end position="266"/>
    </location>
</feature>
<keyword evidence="8" id="KW-1185">Reference proteome</keyword>
<keyword evidence="2 5" id="KW-0812">Transmembrane</keyword>
<dbReference type="Proteomes" id="UP001501599">
    <property type="component" value="Unassembled WGS sequence"/>
</dbReference>
<evidence type="ECO:0000256" key="1">
    <source>
        <dbReference type="ARBA" id="ARBA00004141"/>
    </source>
</evidence>
<comment type="subcellular location">
    <subcellularLocation>
        <location evidence="1">Membrane</location>
        <topology evidence="1">Multi-pass membrane protein</topology>
    </subcellularLocation>
</comment>
<proteinExistence type="predicted"/>
<gene>
    <name evidence="7" type="ORF">GCM10009846_06630</name>
</gene>
<dbReference type="PANTHER" id="PTHR37422">
    <property type="entry name" value="TEICHURONIC ACID BIOSYNTHESIS PROTEIN TUAE"/>
    <property type="match status" value="1"/>
</dbReference>